<dbReference type="InterPro" id="IPR002347">
    <property type="entry name" value="SDR_fam"/>
</dbReference>
<dbReference type="KEGG" id="lrz:BJI69_15050"/>
<dbReference type="InterPro" id="IPR020904">
    <property type="entry name" value="Sc_DH/Rdtase_CS"/>
</dbReference>
<dbReference type="PRINTS" id="PR00081">
    <property type="entry name" value="GDHRDH"/>
</dbReference>
<dbReference type="AlphaFoldDB" id="A0A0G9HDA2"/>
<dbReference type="RefSeq" id="WP_046967135.1">
    <property type="nucleotide sequence ID" value="NZ_CP017480.1"/>
</dbReference>
<dbReference type="InterPro" id="IPR051911">
    <property type="entry name" value="SDR_oxidoreductase"/>
</dbReference>
<dbReference type="PRINTS" id="PR00080">
    <property type="entry name" value="SDRFAMILY"/>
</dbReference>
<evidence type="ECO:0000256" key="3">
    <source>
        <dbReference type="RuleBase" id="RU000363"/>
    </source>
</evidence>
<organism evidence="4 5">
    <name type="scientific">Luteibacter rhizovicinus DSM 16549</name>
    <dbReference type="NCBI Taxonomy" id="1440763"/>
    <lineage>
        <taxon>Bacteria</taxon>
        <taxon>Pseudomonadati</taxon>
        <taxon>Pseudomonadota</taxon>
        <taxon>Gammaproteobacteria</taxon>
        <taxon>Lysobacterales</taxon>
        <taxon>Rhodanobacteraceae</taxon>
        <taxon>Luteibacter</taxon>
    </lineage>
</organism>
<keyword evidence="2" id="KW-0560">Oxidoreductase</keyword>
<gene>
    <name evidence="4" type="ORF">BJI69_15050</name>
</gene>
<dbReference type="PROSITE" id="PS00061">
    <property type="entry name" value="ADH_SHORT"/>
    <property type="match status" value="1"/>
</dbReference>
<dbReference type="Pfam" id="PF00106">
    <property type="entry name" value="adh_short"/>
    <property type="match status" value="1"/>
</dbReference>
<protein>
    <submittedName>
        <fullName evidence="4">Short-chain dehydrogenase/reductase</fullName>
    </submittedName>
</protein>
<dbReference type="GO" id="GO:0016491">
    <property type="term" value="F:oxidoreductase activity"/>
    <property type="evidence" value="ECO:0007669"/>
    <property type="project" value="UniProtKB-KW"/>
</dbReference>
<comment type="similarity">
    <text evidence="1 3">Belongs to the short-chain dehydrogenases/reductases (SDR) family.</text>
</comment>
<dbReference type="STRING" id="1440763.BJI69_15050"/>
<dbReference type="CDD" id="cd05374">
    <property type="entry name" value="17beta-HSD-like_SDR_c"/>
    <property type="match status" value="1"/>
</dbReference>
<dbReference type="PANTHER" id="PTHR43976">
    <property type="entry name" value="SHORT CHAIN DEHYDROGENASE"/>
    <property type="match status" value="1"/>
</dbReference>
<proteinExistence type="inferred from homology"/>
<evidence type="ECO:0000256" key="1">
    <source>
        <dbReference type="ARBA" id="ARBA00006484"/>
    </source>
</evidence>
<dbReference type="Gene3D" id="3.40.50.720">
    <property type="entry name" value="NAD(P)-binding Rossmann-like Domain"/>
    <property type="match status" value="1"/>
</dbReference>
<evidence type="ECO:0000256" key="2">
    <source>
        <dbReference type="ARBA" id="ARBA00023002"/>
    </source>
</evidence>
<sequence length="274" mass="29308">MTQTVLITGASTGFGKAAAVHFATNGWQVVATMRDPAAGTDLAAHPNILVTRLDVQDLASIDGAIAEGITRFGAIDAVVNNAGFGLFGIFEGASREKIQEQFDVNVFGVMDVTRAILAHFRARQRGTVVNVSSGAGVFGLPMISLYNASKFALEGFSESLSYELASQGIAVKIVEPGGVLDTRFGARSSDEFGSASVPVGYEAFVAATGKVFEGLRASRHATSEDVAKVIFEATTDGTDRLRYVATDDIRPLIHSRRETSEDAYMHFMREQFRA</sequence>
<dbReference type="PATRIC" id="fig|1440763.5.peg.1315"/>
<dbReference type="Proteomes" id="UP000182987">
    <property type="component" value="Chromosome"/>
</dbReference>
<accession>A0A0G9HDA2</accession>
<dbReference type="OrthoDB" id="9775296at2"/>
<dbReference type="PANTHER" id="PTHR43976:SF16">
    <property type="entry name" value="SHORT-CHAIN DEHYDROGENASE_REDUCTASE FAMILY PROTEIN"/>
    <property type="match status" value="1"/>
</dbReference>
<evidence type="ECO:0000313" key="5">
    <source>
        <dbReference type="Proteomes" id="UP000182987"/>
    </source>
</evidence>
<evidence type="ECO:0000313" key="4">
    <source>
        <dbReference type="EMBL" id="APG05082.1"/>
    </source>
</evidence>
<keyword evidence="5" id="KW-1185">Reference proteome</keyword>
<dbReference type="InterPro" id="IPR036291">
    <property type="entry name" value="NAD(P)-bd_dom_sf"/>
</dbReference>
<name>A0A0G9HDA2_9GAMM</name>
<dbReference type="SUPFAM" id="SSF51735">
    <property type="entry name" value="NAD(P)-binding Rossmann-fold domains"/>
    <property type="match status" value="1"/>
</dbReference>
<dbReference type="EMBL" id="CP017480">
    <property type="protein sequence ID" value="APG05082.1"/>
    <property type="molecule type" value="Genomic_DNA"/>
</dbReference>
<reference evidence="5" key="1">
    <citation type="submission" date="2016-09" db="EMBL/GenBank/DDBJ databases">
        <authorList>
            <person name="Lysoe E."/>
        </authorList>
    </citation>
    <scope>NUCLEOTIDE SEQUENCE [LARGE SCALE GENOMIC DNA]</scope>
    <source>
        <strain evidence="5">LJ96T</strain>
    </source>
</reference>